<name>A0A8H6L5T0_9LECA</name>
<evidence type="ECO:0000313" key="3">
    <source>
        <dbReference type="Proteomes" id="UP000578531"/>
    </source>
</evidence>
<dbReference type="RefSeq" id="XP_037166041.1">
    <property type="nucleotide sequence ID" value="XM_037306917.1"/>
</dbReference>
<dbReference type="Proteomes" id="UP000578531">
    <property type="component" value="Unassembled WGS sequence"/>
</dbReference>
<dbReference type="OrthoDB" id="2687452at2759"/>
<feature type="compositionally biased region" description="Polar residues" evidence="1">
    <location>
        <begin position="135"/>
        <end position="156"/>
    </location>
</feature>
<feature type="region of interest" description="Disordered" evidence="1">
    <location>
        <begin position="132"/>
        <end position="173"/>
    </location>
</feature>
<dbReference type="AlphaFoldDB" id="A0A8H6L5T0"/>
<comment type="caution">
    <text evidence="2">The sequence shown here is derived from an EMBL/GenBank/DDBJ whole genome shotgun (WGS) entry which is preliminary data.</text>
</comment>
<dbReference type="GeneID" id="59286663"/>
<keyword evidence="3" id="KW-1185">Reference proteome</keyword>
<reference evidence="2 3" key="1">
    <citation type="journal article" date="2020" name="Genomics">
        <title>Complete, high-quality genomes from long-read metagenomic sequencing of two wolf lichen thalli reveals enigmatic genome architecture.</title>
        <authorList>
            <person name="McKenzie S.K."/>
            <person name="Walston R.F."/>
            <person name="Allen J.L."/>
        </authorList>
    </citation>
    <scope>NUCLEOTIDE SEQUENCE [LARGE SCALE GENOMIC DNA]</scope>
    <source>
        <strain evidence="2">WasteWater2</strain>
    </source>
</reference>
<dbReference type="EMBL" id="JACCJC010000017">
    <property type="protein sequence ID" value="KAF6236708.1"/>
    <property type="molecule type" value="Genomic_DNA"/>
</dbReference>
<organism evidence="2 3">
    <name type="scientific">Letharia columbiana</name>
    <dbReference type="NCBI Taxonomy" id="112416"/>
    <lineage>
        <taxon>Eukaryota</taxon>
        <taxon>Fungi</taxon>
        <taxon>Dikarya</taxon>
        <taxon>Ascomycota</taxon>
        <taxon>Pezizomycotina</taxon>
        <taxon>Lecanoromycetes</taxon>
        <taxon>OSLEUM clade</taxon>
        <taxon>Lecanoromycetidae</taxon>
        <taxon>Lecanorales</taxon>
        <taxon>Lecanorineae</taxon>
        <taxon>Parmeliaceae</taxon>
        <taxon>Letharia</taxon>
    </lineage>
</organism>
<protein>
    <submittedName>
        <fullName evidence="2">Uncharacterized protein</fullName>
    </submittedName>
</protein>
<gene>
    <name evidence="2" type="ORF">HO173_004999</name>
</gene>
<proteinExistence type="predicted"/>
<evidence type="ECO:0000313" key="2">
    <source>
        <dbReference type="EMBL" id="KAF6236708.1"/>
    </source>
</evidence>
<evidence type="ECO:0000256" key="1">
    <source>
        <dbReference type="SAM" id="MobiDB-lite"/>
    </source>
</evidence>
<sequence length="221" mass="23629">MLGLLPTLAISTKGSILSTTSVLLMQSTIKAITMGLLPMLSNGLYLVDSISPSNAFHDQGNLAGLAPYDGNVDHGPYSVNSMATPSSFRLANNSIKFDPNAANVLDGLLPSNHLSNTGVAYDDGNHGMRDYGFGSQASGLTPAVDNTPSPSTTSGSRVDLQGRPRPRRRGSPWKISLGLRQVRQDVRTTIRRATSRREAQWCAPVSVQCDRLRVPSQLLPG</sequence>
<accession>A0A8H6L5T0</accession>